<reference evidence="2 3" key="1">
    <citation type="submission" date="2018-06" db="EMBL/GenBank/DDBJ databases">
        <title>Genomic Encyclopedia of Type Strains, Phase IV (KMG-IV): sequencing the most valuable type-strain genomes for metagenomic binning, comparative biology and taxonomic classification.</title>
        <authorList>
            <person name="Goeker M."/>
        </authorList>
    </citation>
    <scope>NUCLEOTIDE SEQUENCE [LARGE SCALE GENOMIC DNA]</scope>
    <source>
        <strain evidence="2 3">DSM 25532</strain>
    </source>
</reference>
<protein>
    <submittedName>
        <fullName evidence="2">Glyoxylase-like metal-dependent hydrolase (Beta-lactamase superfamily II)</fullName>
    </submittedName>
</protein>
<evidence type="ECO:0000313" key="3">
    <source>
        <dbReference type="Proteomes" id="UP000253426"/>
    </source>
</evidence>
<dbReference type="Proteomes" id="UP000253426">
    <property type="component" value="Unassembled WGS sequence"/>
</dbReference>
<dbReference type="CDD" id="cd07721">
    <property type="entry name" value="yflN-like_MBL-fold"/>
    <property type="match status" value="1"/>
</dbReference>
<evidence type="ECO:0000313" key="2">
    <source>
        <dbReference type="EMBL" id="RBP48012.1"/>
    </source>
</evidence>
<dbReference type="GO" id="GO:0016787">
    <property type="term" value="F:hydrolase activity"/>
    <property type="evidence" value="ECO:0007669"/>
    <property type="project" value="UniProtKB-KW"/>
</dbReference>
<dbReference type="AlphaFoldDB" id="A0A366HUQ9"/>
<dbReference type="InterPro" id="IPR050855">
    <property type="entry name" value="NDM-1-like"/>
</dbReference>
<dbReference type="Gene3D" id="3.60.15.10">
    <property type="entry name" value="Ribonuclease Z/Hydroxyacylglutathione hydrolase-like"/>
    <property type="match status" value="1"/>
</dbReference>
<dbReference type="PANTHER" id="PTHR42951:SF17">
    <property type="entry name" value="METALLO-BETA-LACTAMASE DOMAIN-CONTAINING PROTEIN"/>
    <property type="match status" value="1"/>
</dbReference>
<dbReference type="InterPro" id="IPR036866">
    <property type="entry name" value="RibonucZ/Hydroxyglut_hydro"/>
</dbReference>
<evidence type="ECO:0000259" key="1">
    <source>
        <dbReference type="SMART" id="SM00849"/>
    </source>
</evidence>
<dbReference type="EMBL" id="QNRR01000001">
    <property type="protein sequence ID" value="RBP48012.1"/>
    <property type="molecule type" value="Genomic_DNA"/>
</dbReference>
<dbReference type="SUPFAM" id="SSF56281">
    <property type="entry name" value="Metallo-hydrolase/oxidoreductase"/>
    <property type="match status" value="1"/>
</dbReference>
<comment type="caution">
    <text evidence="2">The sequence shown here is derived from an EMBL/GenBank/DDBJ whole genome shotgun (WGS) entry which is preliminary data.</text>
</comment>
<sequence>MLRDASGLYLIDAGFIGGITQLKRALRQHGWENEPIRGIILTHGHLDHILNVAPLVKETGAWVAAPRLDAEHYAGTPKYTGWSHGAGILEAMGRPLLRFQSFTPDRWIDDGDTLDVWCGLRAVHLPGHTHGHTGWYCETRKLLFTADLFASYGPLSHFPPRILNSCPELMRGSVEKALSLDLQGVLPNHGNAASPEAHLSRLRRLAGRA</sequence>
<keyword evidence="3" id="KW-1185">Reference proteome</keyword>
<dbReference type="InterPro" id="IPR001279">
    <property type="entry name" value="Metallo-B-lactamas"/>
</dbReference>
<dbReference type="Pfam" id="PF00753">
    <property type="entry name" value="Lactamase_B"/>
    <property type="match status" value="1"/>
</dbReference>
<proteinExistence type="predicted"/>
<organism evidence="2 3">
    <name type="scientific">Roseimicrobium gellanilyticum</name>
    <dbReference type="NCBI Taxonomy" id="748857"/>
    <lineage>
        <taxon>Bacteria</taxon>
        <taxon>Pseudomonadati</taxon>
        <taxon>Verrucomicrobiota</taxon>
        <taxon>Verrucomicrobiia</taxon>
        <taxon>Verrucomicrobiales</taxon>
        <taxon>Verrucomicrobiaceae</taxon>
        <taxon>Roseimicrobium</taxon>
    </lineage>
</organism>
<dbReference type="PANTHER" id="PTHR42951">
    <property type="entry name" value="METALLO-BETA-LACTAMASE DOMAIN-CONTAINING"/>
    <property type="match status" value="1"/>
</dbReference>
<name>A0A366HUQ9_9BACT</name>
<dbReference type="SMART" id="SM00849">
    <property type="entry name" value="Lactamase_B"/>
    <property type="match status" value="1"/>
</dbReference>
<keyword evidence="2" id="KW-0378">Hydrolase</keyword>
<feature type="domain" description="Metallo-beta-lactamase" evidence="1">
    <location>
        <begin position="1"/>
        <end position="189"/>
    </location>
</feature>
<gene>
    <name evidence="2" type="ORF">DES53_101812</name>
</gene>
<accession>A0A366HUQ9</accession>